<sequence>MKKILILILISIIMMPSILVTAEEVSSEKGEFSSKDEVVYANLSATGEKQEIYVVNILDIEKAGKIIDYGPYSSLKNLTNLSSLNQDNNSVEFSAPEGKFYYQGNMNEKNPLPWDITISYLMDGKEITPKEILGKEGHVQIKIATSANDEVDPIFFENYLLQISLSLNTDQYSNIKAPDGMLANAGKNKQVTFTVMPGKEEELVLEADVINFELEGINISAIPSSMSIDAPDIDDMTGDMQTLTDAIKEVNDGVAKLETGVSELNNGVKSLQSGSKEYSDWMNALNDSSSELINGSKNIQQALEAMNGSLANNSEQIDLADFKKLEDGLKQMSAGLKETSKSLMTLKENYEAALSSLDKAINSIPDYVITEEQTQNLYNSGADPKVLDQLLETYSASITAKETYAASKKAFTSVNATLPQVSGTLTAMASNLDTMTKELSTSLEQMNIDDSLAKLQEGINGLASNYKNFHKGLVNYTEGASQLTSSYNSLHNGINELSQGTSDLENGVSQLHDGTTELYESTSDLPATMNKEVDKMMSEFDKSDFDAVSFTSPKNEKINSVQFVFKTESIKQDEEEPKVTEKPEEEKGFWTRFMELFS</sequence>
<name>A0A5C6VK78_9BACI</name>
<accession>A0A5C6VK78</accession>
<dbReference type="NCBIfam" id="TIGR03057">
    <property type="entry name" value="xxxLxxG_by_4"/>
    <property type="match status" value="2"/>
</dbReference>
<evidence type="ECO:0000313" key="1">
    <source>
        <dbReference type="EMBL" id="TXC85833.1"/>
    </source>
</evidence>
<dbReference type="Gene3D" id="1.10.287.950">
    <property type="entry name" value="Methyl-accepting chemotaxis protein"/>
    <property type="match status" value="2"/>
</dbReference>
<organism evidence="1 2">
    <name type="scientific">Metabacillus litoralis</name>
    <dbReference type="NCBI Taxonomy" id="152268"/>
    <lineage>
        <taxon>Bacteria</taxon>
        <taxon>Bacillati</taxon>
        <taxon>Bacillota</taxon>
        <taxon>Bacilli</taxon>
        <taxon>Bacillales</taxon>
        <taxon>Bacillaceae</taxon>
        <taxon>Metabacillus</taxon>
    </lineage>
</organism>
<keyword evidence="2" id="KW-1185">Reference proteome</keyword>
<comment type="caution">
    <text evidence="1">The sequence shown here is derived from an EMBL/GenBank/DDBJ whole genome shotgun (WGS) entry which is preliminary data.</text>
</comment>
<dbReference type="Proteomes" id="UP000321363">
    <property type="component" value="Unassembled WGS sequence"/>
</dbReference>
<dbReference type="OrthoDB" id="9815841at2"/>
<protein>
    <submittedName>
        <fullName evidence="1">YhgE/Pip domain-containing protein</fullName>
    </submittedName>
</protein>
<dbReference type="EMBL" id="VOQF01000015">
    <property type="protein sequence ID" value="TXC85833.1"/>
    <property type="molecule type" value="Genomic_DNA"/>
</dbReference>
<dbReference type="InterPro" id="IPR023908">
    <property type="entry name" value="xxxLxxG_rpt"/>
</dbReference>
<evidence type="ECO:0000313" key="2">
    <source>
        <dbReference type="Proteomes" id="UP000321363"/>
    </source>
</evidence>
<gene>
    <name evidence="1" type="ORF">FS935_19505</name>
</gene>
<dbReference type="AlphaFoldDB" id="A0A5C6VK78"/>
<proteinExistence type="predicted"/>
<reference evidence="1 2" key="1">
    <citation type="journal article" date="2005" name="Int. J. Syst. Evol. Microbiol.">
        <title>Bacillus litoralis sp. nov., isolated from a tidal flat of the Yellow Sea in Korea.</title>
        <authorList>
            <person name="Yoon J.H."/>
            <person name="Oh T.K."/>
        </authorList>
    </citation>
    <scope>NUCLEOTIDE SEQUENCE [LARGE SCALE GENOMIC DNA]</scope>
    <source>
        <strain evidence="1 2">SW-211</strain>
    </source>
</reference>
<dbReference type="RefSeq" id="WP_146950317.1">
    <property type="nucleotide sequence ID" value="NZ_VOQF01000015.1"/>
</dbReference>